<feature type="region of interest" description="Disordered" evidence="3">
    <location>
        <begin position="51"/>
        <end position="84"/>
    </location>
</feature>
<evidence type="ECO:0000256" key="1">
    <source>
        <dbReference type="ARBA" id="ARBA00009981"/>
    </source>
</evidence>
<evidence type="ECO:0000256" key="3">
    <source>
        <dbReference type="SAM" id="MobiDB-lite"/>
    </source>
</evidence>
<evidence type="ECO:0000313" key="4">
    <source>
        <dbReference type="EMBL" id="TDP42646.1"/>
    </source>
</evidence>
<comment type="caution">
    <text evidence="4">The sequence shown here is derived from an EMBL/GenBank/DDBJ whole genome shotgun (WGS) entry which is preliminary data.</text>
</comment>
<dbReference type="InterPro" id="IPR051416">
    <property type="entry name" value="phD-YefM_TA_antitoxins"/>
</dbReference>
<dbReference type="EMBL" id="SNXK01000001">
    <property type="protein sequence ID" value="TDP42646.1"/>
    <property type="molecule type" value="Genomic_DNA"/>
</dbReference>
<protein>
    <recommendedName>
        <fullName evidence="2">Antitoxin</fullName>
    </recommendedName>
</protein>
<dbReference type="InterPro" id="IPR036165">
    <property type="entry name" value="YefM-like_sf"/>
</dbReference>
<evidence type="ECO:0000256" key="2">
    <source>
        <dbReference type="RuleBase" id="RU362080"/>
    </source>
</evidence>
<dbReference type="RefSeq" id="WP_067485268.1">
    <property type="nucleotide sequence ID" value="NZ_JBHXPO010000004.1"/>
</dbReference>
<comment type="similarity">
    <text evidence="1 2">Belongs to the phD/YefM antitoxin family.</text>
</comment>
<dbReference type="Gene3D" id="3.40.1620.10">
    <property type="entry name" value="YefM-like domain"/>
    <property type="match status" value="1"/>
</dbReference>
<accession>A0A4R6PYH2</accession>
<organism evidence="4 5">
    <name type="scientific">Nocardia ignorata</name>
    <dbReference type="NCBI Taxonomy" id="145285"/>
    <lineage>
        <taxon>Bacteria</taxon>
        <taxon>Bacillati</taxon>
        <taxon>Actinomycetota</taxon>
        <taxon>Actinomycetes</taxon>
        <taxon>Mycobacteriales</taxon>
        <taxon>Nocardiaceae</taxon>
        <taxon>Nocardia</taxon>
    </lineage>
</organism>
<keyword evidence="5" id="KW-1185">Reference proteome</keyword>
<dbReference type="NCBIfam" id="TIGR01552">
    <property type="entry name" value="phd_fam"/>
    <property type="match status" value="1"/>
</dbReference>
<dbReference type="Proteomes" id="UP000295087">
    <property type="component" value="Unassembled WGS sequence"/>
</dbReference>
<dbReference type="PANTHER" id="PTHR35377">
    <property type="entry name" value="ANTITOXIN VAPB49-RELATED-RELATED"/>
    <property type="match status" value="1"/>
</dbReference>
<dbReference type="InterPro" id="IPR006442">
    <property type="entry name" value="Antitoxin_Phd/YefM"/>
</dbReference>
<gene>
    <name evidence="4" type="ORF">DFR75_1011760</name>
</gene>
<comment type="function">
    <text evidence="2">Antitoxin component of a type II toxin-antitoxin (TA) system.</text>
</comment>
<dbReference type="SUPFAM" id="SSF143120">
    <property type="entry name" value="YefM-like"/>
    <property type="match status" value="1"/>
</dbReference>
<dbReference type="AlphaFoldDB" id="A0A4R6PYH2"/>
<reference evidence="4 5" key="1">
    <citation type="submission" date="2019-03" db="EMBL/GenBank/DDBJ databases">
        <title>Genomic Encyclopedia of Type Strains, Phase IV (KMG-IV): sequencing the most valuable type-strain genomes for metagenomic binning, comparative biology and taxonomic classification.</title>
        <authorList>
            <person name="Goeker M."/>
        </authorList>
    </citation>
    <scope>NUCLEOTIDE SEQUENCE [LARGE SCALE GENOMIC DNA]</scope>
    <source>
        <strain evidence="4 5">DSM 44496</strain>
    </source>
</reference>
<sequence>MEIGVRGLRDHLSSYLADVRAGRTVTVTDHGKPIARIVPVDRLTALEQLRAEGRIQPARKRKQPAPEPVQGSGIVSDLIDDQRR</sequence>
<dbReference type="Pfam" id="PF02604">
    <property type="entry name" value="PhdYeFM_antitox"/>
    <property type="match status" value="1"/>
</dbReference>
<name>A0A4R6PYH2_NOCIG</name>
<proteinExistence type="inferred from homology"/>
<evidence type="ECO:0000313" key="5">
    <source>
        <dbReference type="Proteomes" id="UP000295087"/>
    </source>
</evidence>